<evidence type="ECO:0000256" key="2">
    <source>
        <dbReference type="ARBA" id="ARBA00001933"/>
    </source>
</evidence>
<comment type="pathway">
    <text evidence="13">Amino-acid biosynthesis; glycine biosynthesis; glycine from L-serine: step 1/1.</text>
</comment>
<dbReference type="STRING" id="991905.SL003B_1916"/>
<dbReference type="EC" id="2.1.2.1" evidence="13"/>
<dbReference type="GO" id="GO:0019264">
    <property type="term" value="P:glycine biosynthetic process from serine"/>
    <property type="evidence" value="ECO:0007669"/>
    <property type="project" value="UniProtKB-UniRule"/>
</dbReference>
<dbReference type="InterPro" id="IPR015424">
    <property type="entry name" value="PyrdxlP-dep_Trfase"/>
</dbReference>
<dbReference type="PROSITE" id="PS00096">
    <property type="entry name" value="SHMT"/>
    <property type="match status" value="1"/>
</dbReference>
<dbReference type="GO" id="GO:0035999">
    <property type="term" value="P:tetrahydrofolate interconversion"/>
    <property type="evidence" value="ECO:0007669"/>
    <property type="project" value="UniProtKB-UniRule"/>
</dbReference>
<protein>
    <recommendedName>
        <fullName evidence="13">Serine hydroxymethyltransferase</fullName>
        <shortName evidence="13">SHMT</shortName>
        <shortName evidence="13">Serine methylase</shortName>
        <ecNumber evidence="13">2.1.2.1</ecNumber>
    </recommendedName>
</protein>
<dbReference type="Proteomes" id="UP000008130">
    <property type="component" value="Chromosome"/>
</dbReference>
<dbReference type="KEGG" id="pgv:SL003B_1916"/>
<dbReference type="InterPro" id="IPR049943">
    <property type="entry name" value="Ser_HO-MeTrfase-like"/>
</dbReference>
<dbReference type="HOGENOM" id="CLU_022477_2_1_5"/>
<dbReference type="GO" id="GO:0050413">
    <property type="term" value="F:D-alanine 2-hydroxymethyltransferase activity"/>
    <property type="evidence" value="ECO:0007669"/>
    <property type="project" value="UniProtKB-EC"/>
</dbReference>
<comment type="similarity">
    <text evidence="4 13">Belongs to the SHMT family.</text>
</comment>
<keyword evidence="16" id="KW-0489">Methyltransferase</keyword>
<comment type="catalytic activity">
    <reaction evidence="11">
        <text>(6R)-5,10-methylene-5,6,7,8-tetrahydrofolate + D-alanine + H2O = 2-methylserine + (6S)-5,6,7,8-tetrahydrofolate</text>
        <dbReference type="Rhea" id="RHEA:10064"/>
        <dbReference type="ChEBI" id="CHEBI:15377"/>
        <dbReference type="ChEBI" id="CHEBI:15636"/>
        <dbReference type="ChEBI" id="CHEBI:57416"/>
        <dbReference type="ChEBI" id="CHEBI:57453"/>
        <dbReference type="ChEBI" id="CHEBI:58275"/>
        <dbReference type="EC" id="2.1.2.7"/>
    </reaction>
</comment>
<evidence type="ECO:0000256" key="8">
    <source>
        <dbReference type="ARBA" id="ARBA00022605"/>
    </source>
</evidence>
<dbReference type="GO" id="GO:0032259">
    <property type="term" value="P:methylation"/>
    <property type="evidence" value="ECO:0007669"/>
    <property type="project" value="UniProtKB-KW"/>
</dbReference>
<feature type="binding site" evidence="13">
    <location>
        <position position="146"/>
    </location>
    <ligand>
        <name>(6S)-5,6,7,8-tetrahydrofolate</name>
        <dbReference type="ChEBI" id="CHEBI:57453"/>
    </ligand>
</feature>
<dbReference type="UniPathway" id="UPA00288">
    <property type="reaction ID" value="UER01023"/>
</dbReference>
<accession>F2IWL7</accession>
<dbReference type="AlphaFoldDB" id="F2IWL7"/>
<evidence type="ECO:0000256" key="11">
    <source>
        <dbReference type="ARBA" id="ARBA00051216"/>
    </source>
</evidence>
<dbReference type="InterPro" id="IPR019798">
    <property type="entry name" value="Ser_HO-MeTrfase_PLP_BS"/>
</dbReference>
<evidence type="ECO:0000256" key="7">
    <source>
        <dbReference type="ARBA" id="ARBA00022563"/>
    </source>
</evidence>
<reference evidence="16 17" key="1">
    <citation type="journal article" date="2011" name="J. Bacteriol.">
        <title>Complete genome sequence of Polymorphum gilvum SL003B-26A1T, a crude oil-degrading bacterium from oil-polluted saline soil.</title>
        <authorList>
            <person name="Li S.G."/>
            <person name="Tang Y.Q."/>
            <person name="Nie Y."/>
            <person name="Cai M."/>
            <person name="Wu X.L."/>
        </authorList>
    </citation>
    <scope>NUCLEOTIDE SEQUENCE [LARGE SCALE GENOMIC DNA]</scope>
    <source>
        <strain evidence="17">LMG 25793 / CGMCC 1.9160 / SL003B-26A1</strain>
    </source>
</reference>
<feature type="site" description="Plays an important role in substrate specificity" evidence="13">
    <location>
        <position position="254"/>
    </location>
</feature>
<comment type="catalytic activity">
    <reaction evidence="1 13">
        <text>(6R)-5,10-methylene-5,6,7,8-tetrahydrofolate + glycine + H2O = (6S)-5,6,7,8-tetrahydrofolate + L-serine</text>
        <dbReference type="Rhea" id="RHEA:15481"/>
        <dbReference type="ChEBI" id="CHEBI:15377"/>
        <dbReference type="ChEBI" id="CHEBI:15636"/>
        <dbReference type="ChEBI" id="CHEBI:33384"/>
        <dbReference type="ChEBI" id="CHEBI:57305"/>
        <dbReference type="ChEBI" id="CHEBI:57453"/>
        <dbReference type="EC" id="2.1.2.1"/>
    </reaction>
</comment>
<comment type="function">
    <text evidence="13">Catalyzes the reversible interconversion of serine and glycine with tetrahydrofolate (THF) serving as the one-carbon carrier. This reaction serves as the major source of one-carbon groups required for the biosynthesis of purines, thymidylate, methionine, and other important biomolecules. Also exhibits THF-independent aldolase activity toward beta-hydroxyamino acids, producing glycine and aldehydes, via a retro-aldol mechanism.</text>
</comment>
<dbReference type="eggNOG" id="COG0112">
    <property type="taxonomic scope" value="Bacteria"/>
</dbReference>
<evidence type="ECO:0000256" key="4">
    <source>
        <dbReference type="ARBA" id="ARBA00006376"/>
    </source>
</evidence>
<evidence type="ECO:0000313" key="16">
    <source>
        <dbReference type="EMBL" id="ADZ70342.1"/>
    </source>
</evidence>
<dbReference type="GO" id="GO:0004372">
    <property type="term" value="F:glycine hydroxymethyltransferase activity"/>
    <property type="evidence" value="ECO:0007669"/>
    <property type="project" value="UniProtKB-UniRule"/>
</dbReference>
<proteinExistence type="inferred from homology"/>
<evidence type="ECO:0000313" key="17">
    <source>
        <dbReference type="Proteomes" id="UP000008130"/>
    </source>
</evidence>
<dbReference type="EMBL" id="CP002568">
    <property type="protein sequence ID" value="ADZ70342.1"/>
    <property type="molecule type" value="Genomic_DNA"/>
</dbReference>
<dbReference type="FunFam" id="3.90.1150.10:FF:000003">
    <property type="entry name" value="Serine hydroxymethyltransferase"/>
    <property type="match status" value="1"/>
</dbReference>
<dbReference type="PANTHER" id="PTHR11680">
    <property type="entry name" value="SERINE HYDROXYMETHYLTRANSFERASE"/>
    <property type="match status" value="1"/>
</dbReference>
<dbReference type="NCBIfam" id="NF000586">
    <property type="entry name" value="PRK00011.1"/>
    <property type="match status" value="1"/>
</dbReference>
<evidence type="ECO:0000256" key="10">
    <source>
        <dbReference type="ARBA" id="ARBA00022898"/>
    </source>
</evidence>
<dbReference type="UniPathway" id="UPA00193"/>
<comment type="function">
    <text evidence="12">Catalyzes the reversible interconversion of alpha-methyl-L-serine to D-alanine with tetrahydrofolate (THF) serving as the one-carbon carrier. Cannot use alpha-methyl-D-serine, L-serine, D-serine or L-alanine.</text>
</comment>
<dbReference type="GO" id="GO:0030170">
    <property type="term" value="F:pyridoxal phosphate binding"/>
    <property type="evidence" value="ECO:0007669"/>
    <property type="project" value="UniProtKB-UniRule"/>
</dbReference>
<comment type="pathway">
    <text evidence="13">One-carbon metabolism; tetrahydrofolate interconversion.</text>
</comment>
<keyword evidence="17" id="KW-1185">Reference proteome</keyword>
<evidence type="ECO:0000256" key="1">
    <source>
        <dbReference type="ARBA" id="ARBA00001528"/>
    </source>
</evidence>
<evidence type="ECO:0000256" key="14">
    <source>
        <dbReference type="PIRSR" id="PIRSR000412-50"/>
    </source>
</evidence>
<dbReference type="FunFam" id="3.40.640.10:FF:000001">
    <property type="entry name" value="Serine hydroxymethyltransferase"/>
    <property type="match status" value="1"/>
</dbReference>
<evidence type="ECO:0000256" key="3">
    <source>
        <dbReference type="ARBA" id="ARBA00004496"/>
    </source>
</evidence>
<dbReference type="CDD" id="cd00378">
    <property type="entry name" value="SHMT"/>
    <property type="match status" value="1"/>
</dbReference>
<keyword evidence="6 13" id="KW-0963">Cytoplasm</keyword>
<feature type="domain" description="Serine hydroxymethyltransferase-like" evidence="15">
    <location>
        <begin position="33"/>
        <end position="408"/>
    </location>
</feature>
<dbReference type="GO" id="GO:0008168">
    <property type="term" value="F:methyltransferase activity"/>
    <property type="evidence" value="ECO:0007669"/>
    <property type="project" value="UniProtKB-KW"/>
</dbReference>
<feature type="modified residue" description="N6-(pyridoxal phosphate)lysine" evidence="13 14">
    <location>
        <position position="255"/>
    </location>
</feature>
<dbReference type="PANTHER" id="PTHR11680:SF35">
    <property type="entry name" value="SERINE HYDROXYMETHYLTRANSFERASE 1"/>
    <property type="match status" value="1"/>
</dbReference>
<keyword evidence="8 13" id="KW-0028">Amino-acid biosynthesis</keyword>
<dbReference type="PATRIC" id="fig|991905.3.peg.1965"/>
<dbReference type="SUPFAM" id="SSF53383">
    <property type="entry name" value="PLP-dependent transferases"/>
    <property type="match status" value="1"/>
</dbReference>
<feature type="binding site" evidence="13">
    <location>
        <begin position="150"/>
        <end position="152"/>
    </location>
    <ligand>
        <name>(6S)-5,6,7,8-tetrahydrofolate</name>
        <dbReference type="ChEBI" id="CHEBI:57453"/>
    </ligand>
</feature>
<evidence type="ECO:0000256" key="5">
    <source>
        <dbReference type="ARBA" id="ARBA00011738"/>
    </source>
</evidence>
<gene>
    <name evidence="13 16" type="primary">glyA</name>
    <name evidence="16" type="ordered locus">SL003B_1916</name>
</gene>
<keyword evidence="10 13" id="KW-0663">Pyridoxal phosphate</keyword>
<sequence>MDHATIAKKDHAMSMTDISAGQSTFSGFFTRGLAEADPDVFDAIRKETGRQQHEIELIASENIVSKAVLEAQGSVLTNKYAEGYPGRRYYGGCQYVDIVENLAIERAKTLFGCAFANVQPNSGSQMNQAVFLALLQPGDTFMGLDLNSGGHLTHGSSVNMSGKWFNVVSYGVRKDDHLLDMDEIERLAHVHKPKLIIAGGTAYSRIWDWKRFREIADAVGAWLMVDMAHIAGLVAGGVHPSPIPHAHVVTTTTHKSLRGPRGGMILTNDEDLAKKVNSAVFPGLQGGPLMHVIAAKAVAFGEALQPAFKTYAADVVANAKALAQTLKEQGLDIVSGGTDNHLMLVDLRPKNATGKKAEAALGRANITCNKNGIPFDPEKPFVTSGVRLGTPAGTTRGFGLAEFREIGLLITEVLDGLKAANSEEGNAAVEAAVKAKVEALTARFPIYPA</sequence>
<organism evidence="16 17">
    <name type="scientific">Polymorphum gilvum (strain LMG 25793 / CGMCC 1.9160 / SL003B-26A1)</name>
    <dbReference type="NCBI Taxonomy" id="991905"/>
    <lineage>
        <taxon>Bacteria</taxon>
        <taxon>Pseudomonadati</taxon>
        <taxon>Pseudomonadota</taxon>
        <taxon>Alphaproteobacteria</taxon>
        <taxon>Rhodobacterales</taxon>
        <taxon>Paracoccaceae</taxon>
        <taxon>Polymorphum</taxon>
    </lineage>
</organism>
<dbReference type="InterPro" id="IPR015422">
    <property type="entry name" value="PyrdxlP-dep_Trfase_small"/>
</dbReference>
<keyword evidence="9 13" id="KW-0808">Transferase</keyword>
<comment type="subunit">
    <text evidence="5 13">Homodimer.</text>
</comment>
<dbReference type="PIRSF" id="PIRSF000412">
    <property type="entry name" value="SHMT"/>
    <property type="match status" value="1"/>
</dbReference>
<dbReference type="Pfam" id="PF00464">
    <property type="entry name" value="SHMT"/>
    <property type="match status" value="1"/>
</dbReference>
<dbReference type="Gene3D" id="3.40.640.10">
    <property type="entry name" value="Type I PLP-dependent aspartate aminotransferase-like (Major domain)"/>
    <property type="match status" value="1"/>
</dbReference>
<evidence type="ECO:0000256" key="9">
    <source>
        <dbReference type="ARBA" id="ARBA00022679"/>
    </source>
</evidence>
<dbReference type="GO" id="GO:0005829">
    <property type="term" value="C:cytosol"/>
    <property type="evidence" value="ECO:0007669"/>
    <property type="project" value="TreeGrafter"/>
</dbReference>
<dbReference type="InterPro" id="IPR001085">
    <property type="entry name" value="Ser_HO-MeTrfase"/>
</dbReference>
<evidence type="ECO:0000256" key="12">
    <source>
        <dbReference type="ARBA" id="ARBA00057572"/>
    </source>
</evidence>
<dbReference type="InterPro" id="IPR015421">
    <property type="entry name" value="PyrdxlP-dep_Trfase_major"/>
</dbReference>
<feature type="binding site" evidence="13">
    <location>
        <position position="270"/>
    </location>
    <ligand>
        <name>(6S)-5,6,7,8-tetrahydrofolate</name>
        <dbReference type="ChEBI" id="CHEBI:57453"/>
    </ligand>
</feature>
<name>F2IWL7_POLGS</name>
<keyword evidence="7 13" id="KW-0554">One-carbon metabolism</keyword>
<dbReference type="InterPro" id="IPR039429">
    <property type="entry name" value="SHMT-like_dom"/>
</dbReference>
<dbReference type="HAMAP" id="MF_00051">
    <property type="entry name" value="SHMT"/>
    <property type="match status" value="1"/>
</dbReference>
<dbReference type="Gene3D" id="3.90.1150.10">
    <property type="entry name" value="Aspartate Aminotransferase, domain 1"/>
    <property type="match status" value="1"/>
</dbReference>
<comment type="subcellular location">
    <subcellularLocation>
        <location evidence="3 13">Cytoplasm</location>
    </subcellularLocation>
</comment>
<evidence type="ECO:0000259" key="15">
    <source>
        <dbReference type="Pfam" id="PF00464"/>
    </source>
</evidence>
<evidence type="ECO:0000256" key="13">
    <source>
        <dbReference type="HAMAP-Rule" id="MF_00051"/>
    </source>
</evidence>
<comment type="caution">
    <text evidence="13">Lacks conserved residue(s) required for the propagation of feature annotation.</text>
</comment>
<comment type="cofactor">
    <cofactor evidence="2 13 14">
        <name>pyridoxal 5'-phosphate</name>
        <dbReference type="ChEBI" id="CHEBI:597326"/>
    </cofactor>
</comment>
<evidence type="ECO:0000256" key="6">
    <source>
        <dbReference type="ARBA" id="ARBA00022490"/>
    </source>
</evidence>